<accession>A0ACC1I9Q7</accession>
<name>A0ACC1I9Q7_9FUNG</name>
<evidence type="ECO:0000313" key="1">
    <source>
        <dbReference type="EMBL" id="KAJ1890918.1"/>
    </source>
</evidence>
<organism evidence="1 2">
    <name type="scientific">Kickxella alabastrina</name>
    <dbReference type="NCBI Taxonomy" id="61397"/>
    <lineage>
        <taxon>Eukaryota</taxon>
        <taxon>Fungi</taxon>
        <taxon>Fungi incertae sedis</taxon>
        <taxon>Zoopagomycota</taxon>
        <taxon>Kickxellomycotina</taxon>
        <taxon>Kickxellomycetes</taxon>
        <taxon>Kickxellales</taxon>
        <taxon>Kickxellaceae</taxon>
        <taxon>Kickxella</taxon>
    </lineage>
</organism>
<reference evidence="1" key="1">
    <citation type="submission" date="2022-07" db="EMBL/GenBank/DDBJ databases">
        <title>Phylogenomic reconstructions and comparative analyses of Kickxellomycotina fungi.</title>
        <authorList>
            <person name="Reynolds N.K."/>
            <person name="Stajich J.E."/>
            <person name="Barry K."/>
            <person name="Grigoriev I.V."/>
            <person name="Crous P."/>
            <person name="Smith M.E."/>
        </authorList>
    </citation>
    <scope>NUCLEOTIDE SEQUENCE</scope>
    <source>
        <strain evidence="1">Benny 63K</strain>
    </source>
</reference>
<protein>
    <submittedName>
        <fullName evidence="1">Uncharacterized protein</fullName>
    </submittedName>
</protein>
<keyword evidence="2" id="KW-1185">Reference proteome</keyword>
<evidence type="ECO:0000313" key="2">
    <source>
        <dbReference type="Proteomes" id="UP001150581"/>
    </source>
</evidence>
<proteinExistence type="predicted"/>
<gene>
    <name evidence="1" type="ORF">LPJ66_007211</name>
</gene>
<dbReference type="Proteomes" id="UP001150581">
    <property type="component" value="Unassembled WGS sequence"/>
</dbReference>
<comment type="caution">
    <text evidence="1">The sequence shown here is derived from an EMBL/GenBank/DDBJ whole genome shotgun (WGS) entry which is preliminary data.</text>
</comment>
<sequence length="159" mass="17821">MALITLILAEDYCRQVIDKVKSGEAFNECMCNNIVSRLQITLESIRNDSGGRYEMARQLSAVFPTQWERYGYDDPTTCSIEKSFNNSIRVVAENGVDRDSHSIDNEGVKGTDEQANADYLIQPITNEDYEYADVTNSTADICVDDTPVELMTDSQAVKL</sequence>
<dbReference type="EMBL" id="JANBPG010001252">
    <property type="protein sequence ID" value="KAJ1890918.1"/>
    <property type="molecule type" value="Genomic_DNA"/>
</dbReference>